<gene>
    <name evidence="1" type="ORF">DFR34_10187</name>
</gene>
<reference evidence="1 2" key="1">
    <citation type="submission" date="2018-05" db="EMBL/GenBank/DDBJ databases">
        <title>Genomic Encyclopedia of Type Strains, Phase IV (KMG-IV): sequencing the most valuable type-strain genomes for metagenomic binning, comparative biology and taxonomic classification.</title>
        <authorList>
            <person name="Goeker M."/>
        </authorList>
    </citation>
    <scope>NUCLEOTIDE SEQUENCE [LARGE SCALE GENOMIC DNA]</scope>
    <source>
        <strain evidence="1 2">DSM 29661</strain>
    </source>
</reference>
<sequence>MKNLDIYHGTSKENAQNIISVGFKKSLNGDEYLGSGVYFFIEGVCCPITAGKRWAGSKYKNSAIAVIKAKINKEDCEILDLRVDENIKKFNAYKEYFYEKLKEENIALEIFPERRSNWGDKYKIANFIIDHAEIDVLIKNEHFPEVGCQLEQEQKIRAKVENCTIANVTNQSKILYTSVLML</sequence>
<evidence type="ECO:0000313" key="2">
    <source>
        <dbReference type="Proteomes" id="UP000247555"/>
    </source>
</evidence>
<dbReference type="Proteomes" id="UP000247555">
    <property type="component" value="Unassembled WGS sequence"/>
</dbReference>
<dbReference type="RefSeq" id="WP_146215012.1">
    <property type="nucleotide sequence ID" value="NZ_QJKI01000001.1"/>
</dbReference>
<organism evidence="1 2">
    <name type="scientific">Rivihabitans pingtungensis</name>
    <dbReference type="NCBI Taxonomy" id="1054498"/>
    <lineage>
        <taxon>Bacteria</taxon>
        <taxon>Pseudomonadati</taxon>
        <taxon>Pseudomonadota</taxon>
        <taxon>Betaproteobacteria</taxon>
        <taxon>Neisseriales</taxon>
        <taxon>Aquaspirillaceae</taxon>
        <taxon>Rivihabitans</taxon>
    </lineage>
</organism>
<evidence type="ECO:0000313" key="1">
    <source>
        <dbReference type="EMBL" id="PXX81858.1"/>
    </source>
</evidence>
<proteinExistence type="predicted"/>
<name>A0A318KY83_9NEIS</name>
<protein>
    <recommendedName>
        <fullName evidence="3">DUF3990 domain-containing protein</fullName>
    </recommendedName>
</protein>
<dbReference type="Gene3D" id="3.90.175.10">
    <property type="entry name" value="Diphtheria Toxin, domain 1"/>
    <property type="match status" value="1"/>
</dbReference>
<comment type="caution">
    <text evidence="1">The sequence shown here is derived from an EMBL/GenBank/DDBJ whole genome shotgun (WGS) entry which is preliminary data.</text>
</comment>
<dbReference type="OrthoDB" id="9800843at2"/>
<dbReference type="AlphaFoldDB" id="A0A318KY83"/>
<keyword evidence="2" id="KW-1185">Reference proteome</keyword>
<dbReference type="EMBL" id="QJKI01000001">
    <property type="protein sequence ID" value="PXX81858.1"/>
    <property type="molecule type" value="Genomic_DNA"/>
</dbReference>
<evidence type="ECO:0008006" key="3">
    <source>
        <dbReference type="Google" id="ProtNLM"/>
    </source>
</evidence>
<dbReference type="SUPFAM" id="SSF56399">
    <property type="entry name" value="ADP-ribosylation"/>
    <property type="match status" value="1"/>
</dbReference>
<accession>A0A318KY83</accession>